<dbReference type="EMBL" id="JAAGWQ010000205">
    <property type="protein sequence ID" value="KAF5659957.1"/>
    <property type="molecule type" value="Genomic_DNA"/>
</dbReference>
<dbReference type="InterPro" id="IPR044862">
    <property type="entry name" value="Pro_4_hyd_alph_FE2OG_OXY"/>
</dbReference>
<gene>
    <name evidence="3" type="ORF">FHETE_9239</name>
</gene>
<comment type="caution">
    <text evidence="3">The sequence shown here is derived from an EMBL/GenBank/DDBJ whole genome shotgun (WGS) entry which is preliminary data.</text>
</comment>
<feature type="region of interest" description="Disordered" evidence="1">
    <location>
        <begin position="937"/>
        <end position="970"/>
    </location>
</feature>
<evidence type="ECO:0000256" key="1">
    <source>
        <dbReference type="SAM" id="MobiDB-lite"/>
    </source>
</evidence>
<dbReference type="Pfam" id="PF13640">
    <property type="entry name" value="2OG-FeII_Oxy_3"/>
    <property type="match status" value="1"/>
</dbReference>
<evidence type="ECO:0000313" key="4">
    <source>
        <dbReference type="Proteomes" id="UP000567885"/>
    </source>
</evidence>
<proteinExistence type="predicted"/>
<feature type="domain" description="Prolyl 4-hydroxylase alpha subunit Fe(2+) 2OG dioxygenase" evidence="2">
    <location>
        <begin position="157"/>
        <end position="240"/>
    </location>
</feature>
<dbReference type="AlphaFoldDB" id="A0A8H5WEV3"/>
<protein>
    <recommendedName>
        <fullName evidence="2">Prolyl 4-hydroxylase alpha subunit Fe(2+) 2OG dioxygenase domain-containing protein</fullName>
    </recommendedName>
</protein>
<dbReference type="Gene3D" id="2.60.120.620">
    <property type="entry name" value="q2cbj1_9rhob like domain"/>
    <property type="match status" value="1"/>
</dbReference>
<reference evidence="3 4" key="1">
    <citation type="submission" date="2020-05" db="EMBL/GenBank/DDBJ databases">
        <title>Identification and distribution of gene clusters putatively required for synthesis of sphingolipid metabolism inhibitors in phylogenetically diverse species of the filamentous fungus Fusarium.</title>
        <authorList>
            <person name="Kim H.-S."/>
            <person name="Busman M."/>
            <person name="Brown D.W."/>
            <person name="Divon H."/>
            <person name="Uhlig S."/>
            <person name="Proctor R.H."/>
        </authorList>
    </citation>
    <scope>NUCLEOTIDE SEQUENCE [LARGE SCALE GENOMIC DNA]</scope>
    <source>
        <strain evidence="3 4">NRRL 20693</strain>
    </source>
</reference>
<dbReference type="OrthoDB" id="27483at2759"/>
<evidence type="ECO:0000259" key="2">
    <source>
        <dbReference type="Pfam" id="PF13640"/>
    </source>
</evidence>
<evidence type="ECO:0000313" key="3">
    <source>
        <dbReference type="EMBL" id="KAF5659957.1"/>
    </source>
</evidence>
<dbReference type="PANTHER" id="PTHR33099">
    <property type="entry name" value="FE2OG DIOXYGENASE DOMAIN-CONTAINING PROTEIN"/>
    <property type="match status" value="1"/>
</dbReference>
<dbReference type="PANTHER" id="PTHR33099:SF7">
    <property type="entry name" value="MYND-TYPE DOMAIN-CONTAINING PROTEIN"/>
    <property type="match status" value="1"/>
</dbReference>
<organism evidence="3 4">
    <name type="scientific">Fusarium heterosporum</name>
    <dbReference type="NCBI Taxonomy" id="42747"/>
    <lineage>
        <taxon>Eukaryota</taxon>
        <taxon>Fungi</taxon>
        <taxon>Dikarya</taxon>
        <taxon>Ascomycota</taxon>
        <taxon>Pezizomycotina</taxon>
        <taxon>Sordariomycetes</taxon>
        <taxon>Hypocreomycetidae</taxon>
        <taxon>Hypocreales</taxon>
        <taxon>Nectriaceae</taxon>
        <taxon>Fusarium</taxon>
        <taxon>Fusarium heterosporum species complex</taxon>
    </lineage>
</organism>
<keyword evidence="4" id="KW-1185">Reference proteome</keyword>
<dbReference type="Proteomes" id="UP000567885">
    <property type="component" value="Unassembled WGS sequence"/>
</dbReference>
<sequence>MMMTSAHTNSAFNLGPGVQDDNQSIASDLSTAAFKDSFKDDLLKAIESIRAPGAFAFNAVLDKLPPDLGISVNGVGRIPLPLNESHARRIISKAHRAPYGKGSDTIVDTTVRNTWEIDPTQFAITWSGWSSSLRNIRGVVAQQLGINTTVHADLYKMLLYEKGAMFKAHTDTEKIPGMFGTLVISLPSKHTGGEVVLKHSGEKVMYESSKFEVSCAGWYSDVSHEVRPVTSGYRWVLTYNLAIDQSLPTPSAGPQTSEQRAIRHSIRRWLAQDVASRDNQYVYYVLDHEYTEANTSYRSLKAVDLARVSALQQACNGLPVTLFLSLLEKEEMGEVEFDVGDLQYNYRGAMGEYDDESDGSYHHIAEVLQTTYRLKTVRDLEGNVVAGTMGIQEDDMLEPYIFDDMVGEEEYEGYMGNSGPSATHWYRLGAVVIVPHVSIADFFMQPEDSYSSRSNRFPQDSINYLARQCSQPAVQDYLITAMVDLFKKALPCVQGDPSRLTDNSVLSNVLQAALQHKEYQLVENTLIALNSTLPAEWYSSLRQWLIREGREDEIMERFNIIKKGLTLTMLSPGSFTSKLKVITHIVPTPNNMPPDALPTPEPILEWARQTLQKLLEDDVPRQVTKDDGPSVVDMALYFDDPVLFLTETVIPVFEKHHLAPAFRFRLLYQLAQLIEKEMLLVPEGQNLYRAMARLLIASQDFSLLRDAGVVAVQEHKKRLQTPWMPWLSRDRSHIPTEKYVAITYETLREFFTWVLKLSTEMDNLAAQFMSKVIMQADKLPPQELCMMWLSLLRSIVPDLERNNVPLDTPSYQKFVSTLIRAVIDKYLGPEPVKPANWRVNDFLAHPTQMSEKFPMNKNRRHHIHNRLDGDHVGCTHKSERNTNPHTLVITKTTRPQELKLQSWLKRLDQVVEQLSQFKAEHLATLLGPDIERVKQLGKRQKGQGNISQHPVVGEKRKADDAGEVIDLTSD</sequence>
<name>A0A8H5WEV3_FUSHE</name>
<accession>A0A8H5WEV3</accession>